<feature type="compositionally biased region" description="Basic residues" evidence="1">
    <location>
        <begin position="234"/>
        <end position="250"/>
    </location>
</feature>
<protein>
    <submittedName>
        <fullName evidence="2">Uncharacterized protein</fullName>
    </submittedName>
</protein>
<evidence type="ECO:0000313" key="2">
    <source>
        <dbReference type="EnsemblProtists" id="EOD12503"/>
    </source>
</evidence>
<dbReference type="HOGENOM" id="CLU_1113062_0_0_1"/>
<organism evidence="2 3">
    <name type="scientific">Emiliania huxleyi (strain CCMP1516)</name>
    <dbReference type="NCBI Taxonomy" id="280463"/>
    <lineage>
        <taxon>Eukaryota</taxon>
        <taxon>Haptista</taxon>
        <taxon>Haptophyta</taxon>
        <taxon>Prymnesiophyceae</taxon>
        <taxon>Isochrysidales</taxon>
        <taxon>Noelaerhabdaceae</taxon>
        <taxon>Emiliania</taxon>
    </lineage>
</organism>
<dbReference type="Proteomes" id="UP000013827">
    <property type="component" value="Unassembled WGS sequence"/>
</dbReference>
<keyword evidence="3" id="KW-1185">Reference proteome</keyword>
<feature type="region of interest" description="Disordered" evidence="1">
    <location>
        <begin position="77"/>
        <end position="96"/>
    </location>
</feature>
<feature type="region of interest" description="Disordered" evidence="1">
    <location>
        <begin position="218"/>
        <end position="250"/>
    </location>
</feature>
<evidence type="ECO:0000313" key="3">
    <source>
        <dbReference type="Proteomes" id="UP000013827"/>
    </source>
</evidence>
<name>A0A0D3IML8_EMIH1</name>
<dbReference type="PaxDb" id="2903-EOD12503"/>
<proteinExistence type="predicted"/>
<evidence type="ECO:0000256" key="1">
    <source>
        <dbReference type="SAM" id="MobiDB-lite"/>
    </source>
</evidence>
<sequence length="250" mass="26832">MLRPCGFLPTLGEYDSSAEAHAAQYLAARGVVSVADLSPAETAAFVSEMRGRSFEIHHGALEALVAEHRAERRLRGGGRAYSASSRVPDTAGRRAPDGTATIVRAAGERERVNTDLALMINSGFLCAGYDALRACRKQTKIFSLSHGEVFLSKEGAITFVDAVGGPRQLSPTALAQLFKRAHPGHMNGLGGLKMSPFRHLVGRRANIPGTPWQQLEKIRSAAKARPANSQARSGPKKATVRRARASRSTH</sequence>
<dbReference type="RefSeq" id="XP_005764932.1">
    <property type="nucleotide sequence ID" value="XM_005764875.1"/>
</dbReference>
<dbReference type="AlphaFoldDB" id="A0A0D3IML8"/>
<dbReference type="KEGG" id="ehx:EMIHUDRAFT_425229"/>
<reference evidence="2" key="2">
    <citation type="submission" date="2024-10" db="UniProtKB">
        <authorList>
            <consortium name="EnsemblProtists"/>
        </authorList>
    </citation>
    <scope>IDENTIFICATION</scope>
</reference>
<dbReference type="GeneID" id="17258653"/>
<reference evidence="3" key="1">
    <citation type="journal article" date="2013" name="Nature">
        <title>Pan genome of the phytoplankton Emiliania underpins its global distribution.</title>
        <authorList>
            <person name="Read B.A."/>
            <person name="Kegel J."/>
            <person name="Klute M.J."/>
            <person name="Kuo A."/>
            <person name="Lefebvre S.C."/>
            <person name="Maumus F."/>
            <person name="Mayer C."/>
            <person name="Miller J."/>
            <person name="Monier A."/>
            <person name="Salamov A."/>
            <person name="Young J."/>
            <person name="Aguilar M."/>
            <person name="Claverie J.M."/>
            <person name="Frickenhaus S."/>
            <person name="Gonzalez K."/>
            <person name="Herman E.K."/>
            <person name="Lin Y.C."/>
            <person name="Napier J."/>
            <person name="Ogata H."/>
            <person name="Sarno A.F."/>
            <person name="Shmutz J."/>
            <person name="Schroeder D."/>
            <person name="de Vargas C."/>
            <person name="Verret F."/>
            <person name="von Dassow P."/>
            <person name="Valentin K."/>
            <person name="Van de Peer Y."/>
            <person name="Wheeler G."/>
            <person name="Dacks J.B."/>
            <person name="Delwiche C.F."/>
            <person name="Dyhrman S.T."/>
            <person name="Glockner G."/>
            <person name="John U."/>
            <person name="Richards T."/>
            <person name="Worden A.Z."/>
            <person name="Zhang X."/>
            <person name="Grigoriev I.V."/>
            <person name="Allen A.E."/>
            <person name="Bidle K."/>
            <person name="Borodovsky M."/>
            <person name="Bowler C."/>
            <person name="Brownlee C."/>
            <person name="Cock J.M."/>
            <person name="Elias M."/>
            <person name="Gladyshev V.N."/>
            <person name="Groth M."/>
            <person name="Guda C."/>
            <person name="Hadaegh A."/>
            <person name="Iglesias-Rodriguez M.D."/>
            <person name="Jenkins J."/>
            <person name="Jones B.M."/>
            <person name="Lawson T."/>
            <person name="Leese F."/>
            <person name="Lindquist E."/>
            <person name="Lobanov A."/>
            <person name="Lomsadze A."/>
            <person name="Malik S.B."/>
            <person name="Marsh M.E."/>
            <person name="Mackinder L."/>
            <person name="Mock T."/>
            <person name="Mueller-Roeber B."/>
            <person name="Pagarete A."/>
            <person name="Parker M."/>
            <person name="Probert I."/>
            <person name="Quesneville H."/>
            <person name="Raines C."/>
            <person name="Rensing S.A."/>
            <person name="Riano-Pachon D.M."/>
            <person name="Richier S."/>
            <person name="Rokitta S."/>
            <person name="Shiraiwa Y."/>
            <person name="Soanes D.M."/>
            <person name="van der Giezen M."/>
            <person name="Wahlund T.M."/>
            <person name="Williams B."/>
            <person name="Wilson W."/>
            <person name="Wolfe G."/>
            <person name="Wurch L.L."/>
        </authorList>
    </citation>
    <scope>NUCLEOTIDE SEQUENCE</scope>
</reference>
<dbReference type="EnsemblProtists" id="EOD12503">
    <property type="protein sequence ID" value="EOD12503"/>
    <property type="gene ID" value="EMIHUDRAFT_425229"/>
</dbReference>
<accession>A0A0D3IML8</accession>